<gene>
    <name evidence="3" type="ORF">NUH29_06685</name>
</gene>
<feature type="domain" description="Helix-hairpin-helix DNA-binding motif class 1" evidence="2">
    <location>
        <begin position="150"/>
        <end position="169"/>
    </location>
</feature>
<dbReference type="SMART" id="SM00278">
    <property type="entry name" value="HhH1"/>
    <property type="match status" value="2"/>
</dbReference>
<name>A0ABT1ZEU9_9MICO</name>
<dbReference type="GO" id="GO:0003677">
    <property type="term" value="F:DNA binding"/>
    <property type="evidence" value="ECO:0007669"/>
    <property type="project" value="UniProtKB-KW"/>
</dbReference>
<dbReference type="SUPFAM" id="SSF47781">
    <property type="entry name" value="RuvA domain 2-like"/>
    <property type="match status" value="1"/>
</dbReference>
<protein>
    <submittedName>
        <fullName evidence="3">ComEA family DNA-binding protein</fullName>
    </submittedName>
</protein>
<dbReference type="Proteomes" id="UP001205337">
    <property type="component" value="Unassembled WGS sequence"/>
</dbReference>
<keyword evidence="4" id="KW-1185">Reference proteome</keyword>
<evidence type="ECO:0000313" key="3">
    <source>
        <dbReference type="EMBL" id="MCS0499233.1"/>
    </source>
</evidence>
<evidence type="ECO:0000256" key="1">
    <source>
        <dbReference type="SAM" id="Phobius"/>
    </source>
</evidence>
<feature type="domain" description="Helix-hairpin-helix DNA-binding motif class 1" evidence="2">
    <location>
        <begin position="180"/>
        <end position="199"/>
    </location>
</feature>
<dbReference type="Gene3D" id="3.10.560.10">
    <property type="entry name" value="Outer membrane lipoprotein wza domain like"/>
    <property type="match status" value="1"/>
</dbReference>
<dbReference type="Gene3D" id="1.10.150.310">
    <property type="entry name" value="Tex RuvX-like domain-like"/>
    <property type="match status" value="1"/>
</dbReference>
<keyword evidence="1" id="KW-0472">Membrane</keyword>
<reference evidence="3 4" key="1">
    <citation type="submission" date="2022-08" db="EMBL/GenBank/DDBJ databases">
        <authorList>
            <person name="Li F."/>
        </authorList>
    </citation>
    <scope>NUCLEOTIDE SEQUENCE [LARGE SCALE GENOMIC DNA]</scope>
    <source>
        <strain evidence="3 4">10F1B-8-1</strain>
    </source>
</reference>
<dbReference type="InterPro" id="IPR003583">
    <property type="entry name" value="Hlx-hairpin-Hlx_DNA-bd_motif"/>
</dbReference>
<evidence type="ECO:0000259" key="2">
    <source>
        <dbReference type="SMART" id="SM00278"/>
    </source>
</evidence>
<dbReference type="PANTHER" id="PTHR21180:SF32">
    <property type="entry name" value="ENDONUCLEASE_EXONUCLEASE_PHOSPHATASE FAMILY DOMAIN-CONTAINING PROTEIN 1"/>
    <property type="match status" value="1"/>
</dbReference>
<dbReference type="InterPro" id="IPR051675">
    <property type="entry name" value="Endo/Exo/Phosphatase_dom_1"/>
</dbReference>
<keyword evidence="3" id="KW-0238">DNA-binding</keyword>
<feature type="transmembrane region" description="Helical" evidence="1">
    <location>
        <begin position="18"/>
        <end position="38"/>
    </location>
</feature>
<dbReference type="InterPro" id="IPR010994">
    <property type="entry name" value="RuvA_2-like"/>
</dbReference>
<sequence length="202" mass="20321">MSVDPDPGTSRARVRRGVGAALIVLLAGAAIAVFVTVVTPHGVTREVLASATPAADELVAGGGDGAPLFVHVLGQVTHPGLYELREGDRVVDAVAAAGGLTDAADPAGVNLARLLSDGEQLRVPAVGEVPPAAAGTASDGRVDLNTADAATLDTLPRIGPAMAQRIIDWREANGPITSVDDLLAVSGIGEKTVDALRPLVVP</sequence>
<keyword evidence="1" id="KW-1133">Transmembrane helix</keyword>
<dbReference type="Pfam" id="PF10531">
    <property type="entry name" value="SLBB"/>
    <property type="match status" value="1"/>
</dbReference>
<dbReference type="EMBL" id="JANTHX010000005">
    <property type="protein sequence ID" value="MCS0499233.1"/>
    <property type="molecule type" value="Genomic_DNA"/>
</dbReference>
<accession>A0ABT1ZEU9</accession>
<evidence type="ECO:0000313" key="4">
    <source>
        <dbReference type="Proteomes" id="UP001205337"/>
    </source>
</evidence>
<proteinExistence type="predicted"/>
<keyword evidence="1" id="KW-0812">Transmembrane</keyword>
<dbReference type="RefSeq" id="WP_258798252.1">
    <property type="nucleotide sequence ID" value="NZ_JANTHX010000005.1"/>
</dbReference>
<dbReference type="InterPro" id="IPR019554">
    <property type="entry name" value="Soluble_ligand-bd"/>
</dbReference>
<organism evidence="3 4">
    <name type="scientific">Protaetiibacter mangrovi</name>
    <dbReference type="NCBI Taxonomy" id="2970926"/>
    <lineage>
        <taxon>Bacteria</taxon>
        <taxon>Bacillati</taxon>
        <taxon>Actinomycetota</taxon>
        <taxon>Actinomycetes</taxon>
        <taxon>Micrococcales</taxon>
        <taxon>Microbacteriaceae</taxon>
        <taxon>Protaetiibacter</taxon>
    </lineage>
</organism>
<dbReference type="Pfam" id="PF12836">
    <property type="entry name" value="HHH_3"/>
    <property type="match status" value="1"/>
</dbReference>
<comment type="caution">
    <text evidence="3">The sequence shown here is derived from an EMBL/GenBank/DDBJ whole genome shotgun (WGS) entry which is preliminary data.</text>
</comment>
<dbReference type="PANTHER" id="PTHR21180">
    <property type="entry name" value="ENDONUCLEASE/EXONUCLEASE/PHOSPHATASE FAMILY DOMAIN-CONTAINING PROTEIN 1"/>
    <property type="match status" value="1"/>
</dbReference>